<dbReference type="AlphaFoldDB" id="A0A7L4YNJ1"/>
<keyword evidence="4 5" id="KW-0472">Membrane</keyword>
<dbReference type="Pfam" id="PF07690">
    <property type="entry name" value="MFS_1"/>
    <property type="match status" value="1"/>
</dbReference>
<organism evidence="7 8">
    <name type="scientific">Epidermidibacterium keratini</name>
    <dbReference type="NCBI Taxonomy" id="1891644"/>
    <lineage>
        <taxon>Bacteria</taxon>
        <taxon>Bacillati</taxon>
        <taxon>Actinomycetota</taxon>
        <taxon>Actinomycetes</taxon>
        <taxon>Sporichthyales</taxon>
        <taxon>Sporichthyaceae</taxon>
        <taxon>Epidermidibacterium</taxon>
    </lineage>
</organism>
<dbReference type="InterPro" id="IPR020846">
    <property type="entry name" value="MFS_dom"/>
</dbReference>
<dbReference type="InParanoid" id="A0A7L4YNJ1"/>
<feature type="transmembrane region" description="Helical" evidence="5">
    <location>
        <begin position="351"/>
        <end position="375"/>
    </location>
</feature>
<evidence type="ECO:0000256" key="2">
    <source>
        <dbReference type="ARBA" id="ARBA00022692"/>
    </source>
</evidence>
<evidence type="ECO:0000256" key="4">
    <source>
        <dbReference type="ARBA" id="ARBA00023136"/>
    </source>
</evidence>
<feature type="transmembrane region" description="Helical" evidence="5">
    <location>
        <begin position="21"/>
        <end position="38"/>
    </location>
</feature>
<proteinExistence type="predicted"/>
<feature type="transmembrane region" description="Helical" evidence="5">
    <location>
        <begin position="381"/>
        <end position="405"/>
    </location>
</feature>
<reference evidence="7 8" key="1">
    <citation type="journal article" date="2018" name="Int. J. Syst. Evol. Microbiol.">
        <title>Epidermidibacterium keratini gen. nov., sp. nov., a member of the family Sporichthyaceae, isolated from keratin epidermis.</title>
        <authorList>
            <person name="Lee D.G."/>
            <person name="Trujillo M.E."/>
            <person name="Kang S."/>
            <person name="Nam J.J."/>
            <person name="Kim Y.J."/>
        </authorList>
    </citation>
    <scope>NUCLEOTIDE SEQUENCE [LARGE SCALE GENOMIC DNA]</scope>
    <source>
        <strain evidence="7 8">EPI-7</strain>
    </source>
</reference>
<protein>
    <submittedName>
        <fullName evidence="7">MFS transporter</fullName>
    </submittedName>
</protein>
<dbReference type="Proteomes" id="UP000463857">
    <property type="component" value="Chromosome"/>
</dbReference>
<feature type="transmembrane region" description="Helical" evidence="5">
    <location>
        <begin position="319"/>
        <end position="339"/>
    </location>
</feature>
<evidence type="ECO:0000259" key="6">
    <source>
        <dbReference type="PROSITE" id="PS50850"/>
    </source>
</evidence>
<comment type="subcellular location">
    <subcellularLocation>
        <location evidence="1">Cell membrane</location>
        <topology evidence="1">Multi-pass membrane protein</topology>
    </subcellularLocation>
</comment>
<feature type="transmembrane region" description="Helical" evidence="5">
    <location>
        <begin position="186"/>
        <end position="206"/>
    </location>
</feature>
<dbReference type="EMBL" id="CP047156">
    <property type="protein sequence ID" value="QHC00379.1"/>
    <property type="molecule type" value="Genomic_DNA"/>
</dbReference>
<sequence>MSAHPQTQIRKPQAASPDRRASRLFWVAFAAILIGEVLDLLDSLVTTVAGPSILRDLGGSDALLQWLSAGYTLAMAGGVLIGGRLGDRFGRRRLFLIGMAGFTLASVIAAVSPTSEALLAARVAQGLLGALMLPQSMGLIRDIAGPERLRAAFGVFGVTLTASAIAGPIVAGFLVDADIFGLGWRAIFAINIPLGIAGLVLGRRFLPASSPDRSLRIDVLGSLIALAMMIAIVFPLVEGRDAGWPWWAFALLGLGVVLIGSFTVQQRARAAAGRDPLILPSLFGKRDFVAGIAVSLAFFTAFMSSAFVLAVLFQIGLGLSPLVAAGWMLPQAVGMIIGFKGAGRLLSGRRQLLVGFAVAGVGQALLVGVLLWQGASLQPWWLAPALLIAGAGAGAAMGPIFEVIMARLDEAETGSASGILNAIQQVGGATGVAAIGTVLFAVAAQYADPLLGVIRGATWAYGVSVVLVAAALGLAAKLLPKSDQSA</sequence>
<evidence type="ECO:0000256" key="5">
    <source>
        <dbReference type="SAM" id="Phobius"/>
    </source>
</evidence>
<name>A0A7L4YNJ1_9ACTN</name>
<keyword evidence="3 5" id="KW-1133">Transmembrane helix</keyword>
<keyword evidence="8" id="KW-1185">Reference proteome</keyword>
<feature type="transmembrane region" description="Helical" evidence="5">
    <location>
        <begin position="119"/>
        <end position="140"/>
    </location>
</feature>
<dbReference type="CDD" id="cd17321">
    <property type="entry name" value="MFS_MMR_MDR_like"/>
    <property type="match status" value="1"/>
</dbReference>
<feature type="transmembrane region" description="Helical" evidence="5">
    <location>
        <begin position="288"/>
        <end position="313"/>
    </location>
</feature>
<feature type="domain" description="Major facilitator superfamily (MFS) profile" evidence="6">
    <location>
        <begin position="28"/>
        <end position="483"/>
    </location>
</feature>
<dbReference type="PROSITE" id="PS50850">
    <property type="entry name" value="MFS"/>
    <property type="match status" value="1"/>
</dbReference>
<evidence type="ECO:0000256" key="1">
    <source>
        <dbReference type="ARBA" id="ARBA00004651"/>
    </source>
</evidence>
<gene>
    <name evidence="7" type="ORF">EK0264_08855</name>
</gene>
<dbReference type="RefSeq" id="WP_159544804.1">
    <property type="nucleotide sequence ID" value="NZ_CP047156.1"/>
</dbReference>
<feature type="transmembrane region" description="Helical" evidence="5">
    <location>
        <begin position="218"/>
        <end position="237"/>
    </location>
</feature>
<feature type="transmembrane region" description="Helical" evidence="5">
    <location>
        <begin position="426"/>
        <end position="447"/>
    </location>
</feature>
<dbReference type="KEGG" id="eke:EK0264_08855"/>
<keyword evidence="2 5" id="KW-0812">Transmembrane</keyword>
<dbReference type="PANTHER" id="PTHR42718:SF39">
    <property type="entry name" value="ACTINORHODIN TRANSPORTER-RELATED"/>
    <property type="match status" value="1"/>
</dbReference>
<dbReference type="GO" id="GO:0005886">
    <property type="term" value="C:plasma membrane"/>
    <property type="evidence" value="ECO:0007669"/>
    <property type="project" value="UniProtKB-SubCell"/>
</dbReference>
<feature type="transmembrane region" description="Helical" evidence="5">
    <location>
        <begin position="63"/>
        <end position="82"/>
    </location>
</feature>
<evidence type="ECO:0000313" key="7">
    <source>
        <dbReference type="EMBL" id="QHC00379.1"/>
    </source>
</evidence>
<evidence type="ECO:0000313" key="8">
    <source>
        <dbReference type="Proteomes" id="UP000463857"/>
    </source>
</evidence>
<feature type="transmembrane region" description="Helical" evidence="5">
    <location>
        <begin position="152"/>
        <end position="174"/>
    </location>
</feature>
<dbReference type="InterPro" id="IPR011701">
    <property type="entry name" value="MFS"/>
</dbReference>
<dbReference type="OrthoDB" id="783189at2"/>
<dbReference type="Gene3D" id="1.20.1250.20">
    <property type="entry name" value="MFS general substrate transporter like domains"/>
    <property type="match status" value="2"/>
</dbReference>
<feature type="transmembrane region" description="Helical" evidence="5">
    <location>
        <begin position="459"/>
        <end position="479"/>
    </location>
</feature>
<evidence type="ECO:0000256" key="3">
    <source>
        <dbReference type="ARBA" id="ARBA00022989"/>
    </source>
</evidence>
<dbReference type="FunCoup" id="A0A7L4YNJ1">
    <property type="interactions" value="39"/>
</dbReference>
<dbReference type="SUPFAM" id="SSF103473">
    <property type="entry name" value="MFS general substrate transporter"/>
    <property type="match status" value="2"/>
</dbReference>
<dbReference type="InterPro" id="IPR036259">
    <property type="entry name" value="MFS_trans_sf"/>
</dbReference>
<accession>A0A7L4YNJ1</accession>
<dbReference type="PANTHER" id="PTHR42718">
    <property type="entry name" value="MAJOR FACILITATOR SUPERFAMILY MULTIDRUG TRANSPORTER MFSC"/>
    <property type="match status" value="1"/>
</dbReference>
<feature type="transmembrane region" description="Helical" evidence="5">
    <location>
        <begin position="94"/>
        <end position="113"/>
    </location>
</feature>
<feature type="transmembrane region" description="Helical" evidence="5">
    <location>
        <begin position="243"/>
        <end position="264"/>
    </location>
</feature>
<dbReference type="GO" id="GO:0022857">
    <property type="term" value="F:transmembrane transporter activity"/>
    <property type="evidence" value="ECO:0007669"/>
    <property type="project" value="InterPro"/>
</dbReference>